<dbReference type="Proteomes" id="UP000188219">
    <property type="component" value="Chromosome"/>
</dbReference>
<evidence type="ECO:0000313" key="2">
    <source>
        <dbReference type="Proteomes" id="UP000188219"/>
    </source>
</evidence>
<accession>A0A1Q2M7Q3</accession>
<organism evidence="1 2">
    <name type="scientific">Microbulbifer agarilyticus</name>
    <dbReference type="NCBI Taxonomy" id="260552"/>
    <lineage>
        <taxon>Bacteria</taxon>
        <taxon>Pseudomonadati</taxon>
        <taxon>Pseudomonadota</taxon>
        <taxon>Gammaproteobacteria</taxon>
        <taxon>Cellvibrionales</taxon>
        <taxon>Microbulbiferaceae</taxon>
        <taxon>Microbulbifer</taxon>
    </lineage>
</organism>
<proteinExistence type="predicted"/>
<name>A0A1Q2M7Q3_9GAMM</name>
<keyword evidence="2" id="KW-1185">Reference proteome</keyword>
<gene>
    <name evidence="1" type="ORF">Mag101_11880</name>
</gene>
<dbReference type="KEGG" id="maga:Mag101_11880"/>
<reference evidence="1" key="1">
    <citation type="submission" date="2017-02" db="EMBL/GenBank/DDBJ databases">
        <title>Genome of Microbulbifer agarilyticus GP101.</title>
        <authorList>
            <person name="Jung J."/>
            <person name="Bae S.S."/>
            <person name="Baek K."/>
        </authorList>
    </citation>
    <scope>NUCLEOTIDE SEQUENCE [LARGE SCALE GENOMIC DNA]</scope>
    <source>
        <strain evidence="1">GP101</strain>
    </source>
</reference>
<dbReference type="AlphaFoldDB" id="A0A1Q2M7Q3"/>
<protein>
    <submittedName>
        <fullName evidence="1">Uncharacterized protein</fullName>
    </submittedName>
</protein>
<dbReference type="EMBL" id="CP019650">
    <property type="protein sequence ID" value="AQQ68262.1"/>
    <property type="molecule type" value="Genomic_DNA"/>
</dbReference>
<evidence type="ECO:0000313" key="1">
    <source>
        <dbReference type="EMBL" id="AQQ68262.1"/>
    </source>
</evidence>
<sequence>MKFKARSNKLLALAAVFAKIFSTKNGKKYIATSFQLNPIENFAPHLGHDLLFAIEFASLESKPIL</sequence>